<dbReference type="Proteomes" id="UP000317036">
    <property type="component" value="Unassembled WGS sequence"/>
</dbReference>
<dbReference type="InterPro" id="IPR018540">
    <property type="entry name" value="Spo0E-like"/>
</dbReference>
<reference evidence="1 2" key="1">
    <citation type="submission" date="2019-07" db="EMBL/GenBank/DDBJ databases">
        <authorList>
            <person name="Kim J."/>
        </authorList>
    </citation>
    <scope>NUCLEOTIDE SEQUENCE [LARGE SCALE GENOMIC DNA]</scope>
    <source>
        <strain evidence="1 2">JC52</strain>
    </source>
</reference>
<dbReference type="OrthoDB" id="2666800at2"/>
<dbReference type="InterPro" id="IPR036638">
    <property type="entry name" value="HLH_DNA-bd_sf"/>
</dbReference>
<evidence type="ECO:0000313" key="2">
    <source>
        <dbReference type="Proteomes" id="UP000317036"/>
    </source>
</evidence>
<proteinExistence type="predicted"/>
<sequence>MAFPEYQLRQTLHIGWIREDDHRAKWILGKRKRASAAVSLEDDIYRLRIELEELVLGGNSLTSPRVVEISMELDKKINEYMNKHQRGRY</sequence>
<comment type="caution">
    <text evidence="1">The sequence shown here is derived from an EMBL/GenBank/DDBJ whole genome shotgun (WGS) entry which is preliminary data.</text>
</comment>
<evidence type="ECO:0000313" key="1">
    <source>
        <dbReference type="EMBL" id="TVY07674.1"/>
    </source>
</evidence>
<dbReference type="AlphaFoldDB" id="A0A559K6A2"/>
<organism evidence="1 2">
    <name type="scientific">Paenibacillus cremeus</name>
    <dbReference type="NCBI Taxonomy" id="2163881"/>
    <lineage>
        <taxon>Bacteria</taxon>
        <taxon>Bacillati</taxon>
        <taxon>Bacillota</taxon>
        <taxon>Bacilli</taxon>
        <taxon>Bacillales</taxon>
        <taxon>Paenibacillaceae</taxon>
        <taxon>Paenibacillus</taxon>
    </lineage>
</organism>
<dbReference type="InterPro" id="IPR037208">
    <property type="entry name" value="Spo0E-like_sf"/>
</dbReference>
<dbReference type="SUPFAM" id="SSF140500">
    <property type="entry name" value="BAS1536-like"/>
    <property type="match status" value="1"/>
</dbReference>
<name>A0A559K6A2_9BACL</name>
<protein>
    <submittedName>
        <fullName evidence="1">Aspartyl-phosphate phosphatase Spo0E family protein</fullName>
    </submittedName>
</protein>
<accession>A0A559K6A2</accession>
<gene>
    <name evidence="1" type="ORF">FPZ49_22595</name>
</gene>
<dbReference type="Pfam" id="PF09388">
    <property type="entry name" value="SpoOE-like"/>
    <property type="match status" value="1"/>
</dbReference>
<dbReference type="Gene3D" id="4.10.280.10">
    <property type="entry name" value="Helix-loop-helix DNA-binding domain"/>
    <property type="match status" value="1"/>
</dbReference>
<dbReference type="EMBL" id="VNJI01000033">
    <property type="protein sequence ID" value="TVY07674.1"/>
    <property type="molecule type" value="Genomic_DNA"/>
</dbReference>
<keyword evidence="2" id="KW-1185">Reference proteome</keyword>
<dbReference type="GO" id="GO:0046983">
    <property type="term" value="F:protein dimerization activity"/>
    <property type="evidence" value="ECO:0007669"/>
    <property type="project" value="InterPro"/>
</dbReference>
<dbReference type="GO" id="GO:0043937">
    <property type="term" value="P:regulation of sporulation"/>
    <property type="evidence" value="ECO:0007669"/>
    <property type="project" value="InterPro"/>
</dbReference>
<dbReference type="RefSeq" id="WP_144851256.1">
    <property type="nucleotide sequence ID" value="NZ_VNJI01000033.1"/>
</dbReference>